<evidence type="ECO:0000313" key="3">
    <source>
        <dbReference type="Proteomes" id="UP000193925"/>
    </source>
</evidence>
<reference evidence="1" key="1">
    <citation type="submission" date="2014-03" db="EMBL/GenBank/DDBJ databases">
        <authorList>
            <person name="Genoscope - CEA"/>
        </authorList>
    </citation>
    <scope>NUCLEOTIDE SEQUENCE [LARGE SCALE GENOMIC DNA]</scope>
    <source>
        <strain evidence="1">CF27</strain>
    </source>
</reference>
<evidence type="ECO:0000313" key="2">
    <source>
        <dbReference type="EMBL" id="SMH64095.1"/>
    </source>
</evidence>
<gene>
    <name evidence="2" type="ORF">AFERRI_10128</name>
    <name evidence="1" type="ORF">AFERRI_40088</name>
</gene>
<protein>
    <submittedName>
        <fullName evidence="1">Uncharacterized protein</fullName>
    </submittedName>
</protein>
<dbReference type="EMBL" id="CCCS020000034">
    <property type="protein sequence ID" value="CDQ10136.1"/>
    <property type="molecule type" value="Genomic_DNA"/>
</dbReference>
<accession>A0A060UPD3</accession>
<organism evidence="1">
    <name type="scientific">Acidithiobacillus ferrivorans</name>
    <dbReference type="NCBI Taxonomy" id="160808"/>
    <lineage>
        <taxon>Bacteria</taxon>
        <taxon>Pseudomonadati</taxon>
        <taxon>Pseudomonadota</taxon>
        <taxon>Acidithiobacillia</taxon>
        <taxon>Acidithiobacillales</taxon>
        <taxon>Acidithiobacillaceae</taxon>
        <taxon>Acidithiobacillus</taxon>
    </lineage>
</organism>
<sequence length="73" mass="8441">MWRCAYDGCISEFRSILGSQNTHDLNRIIFRALGCKRLFILGEFKFIDRSDGGRPEDQRYRISEAYEGCSGTL</sequence>
<dbReference type="EMBL" id="LT841305">
    <property type="protein sequence ID" value="SMH64095.1"/>
    <property type="molecule type" value="Genomic_DNA"/>
</dbReference>
<keyword evidence="3" id="KW-1185">Reference proteome</keyword>
<name>A0A060UPD3_9PROT</name>
<dbReference type="AlphaFoldDB" id="A0A060UPD3"/>
<reference evidence="1" key="2">
    <citation type="submission" date="2014-07" db="EMBL/GenBank/DDBJ databases">
        <title>Initial genome analysis of the psychrotolerant acidophile Acidithiobacillus ferrivorans CF27: insights into iron and sulfur oxidation pathways and into biofilm formation.</title>
        <authorList>
            <person name="Talla E."/>
            <person name="Hedrich S."/>
            <person name="Mangenot S."/>
            <person name="Ji B."/>
            <person name="Johnson D.B."/>
            <person name="Barbe V."/>
            <person name="Bonnefoy V."/>
        </authorList>
    </citation>
    <scope>NUCLEOTIDE SEQUENCE [LARGE SCALE GENOMIC DNA]</scope>
    <source>
        <strain evidence="1">CF27</strain>
    </source>
</reference>
<proteinExistence type="predicted"/>
<evidence type="ECO:0000313" key="1">
    <source>
        <dbReference type="EMBL" id="CDQ10136.1"/>
    </source>
</evidence>
<reference evidence="2 3" key="3">
    <citation type="submission" date="2017-03" db="EMBL/GenBank/DDBJ databases">
        <authorList>
            <person name="Regsiter A."/>
            <person name="William W."/>
        </authorList>
    </citation>
    <scope>NUCLEOTIDE SEQUENCE [LARGE SCALE GENOMIC DNA]</scope>
    <source>
        <strain evidence="2">PRJEB5721</strain>
    </source>
</reference>
<dbReference type="Proteomes" id="UP000193925">
    <property type="component" value="Chromosome AFERRI"/>
</dbReference>